<dbReference type="OMA" id="HAIQNIL"/>
<accession>G0QND5</accession>
<dbReference type="SUPFAM" id="SSF47576">
    <property type="entry name" value="Calponin-homology domain, CH-domain"/>
    <property type="match status" value="1"/>
</dbReference>
<dbReference type="OrthoDB" id="2119228at2759"/>
<keyword evidence="8" id="KW-0131">Cell cycle</keyword>
<keyword evidence="4" id="KW-0132">Cell division</keyword>
<dbReference type="InterPro" id="IPR036133">
    <property type="entry name" value="EB1_C_sf"/>
</dbReference>
<dbReference type="Gene3D" id="1.20.5.1430">
    <property type="match status" value="1"/>
</dbReference>
<feature type="region of interest" description="Disordered" evidence="10">
    <location>
        <begin position="158"/>
        <end position="183"/>
    </location>
</feature>
<evidence type="ECO:0000256" key="5">
    <source>
        <dbReference type="ARBA" id="ARBA00022701"/>
    </source>
</evidence>
<organism evidence="13 14">
    <name type="scientific">Ichthyophthirius multifiliis</name>
    <name type="common">White spot disease agent</name>
    <name type="synonym">Ich</name>
    <dbReference type="NCBI Taxonomy" id="5932"/>
    <lineage>
        <taxon>Eukaryota</taxon>
        <taxon>Sar</taxon>
        <taxon>Alveolata</taxon>
        <taxon>Ciliophora</taxon>
        <taxon>Intramacronucleata</taxon>
        <taxon>Oligohymenophorea</taxon>
        <taxon>Hymenostomatida</taxon>
        <taxon>Ophryoglenina</taxon>
        <taxon>Ichthyophthirius</taxon>
    </lineage>
</organism>
<evidence type="ECO:0000256" key="2">
    <source>
        <dbReference type="ARBA" id="ARBA00010729"/>
    </source>
</evidence>
<dbReference type="InterPro" id="IPR027328">
    <property type="entry name" value="MAPRE"/>
</dbReference>
<dbReference type="Gene3D" id="1.10.418.10">
    <property type="entry name" value="Calponin-like domain"/>
    <property type="match status" value="1"/>
</dbReference>
<dbReference type="InParanoid" id="G0QND5"/>
<dbReference type="AlphaFoldDB" id="G0QND5"/>
<dbReference type="InterPro" id="IPR036872">
    <property type="entry name" value="CH_dom_sf"/>
</dbReference>
<dbReference type="GO" id="GO:0008017">
    <property type="term" value="F:microtubule binding"/>
    <property type="evidence" value="ECO:0007669"/>
    <property type="project" value="InterPro"/>
</dbReference>
<keyword evidence="6" id="KW-0498">Mitosis</keyword>
<protein>
    <recommendedName>
        <fullName evidence="15">Calponin-homology (CH) domain-containing protein</fullName>
    </recommendedName>
</protein>
<dbReference type="eggNOG" id="KOG3000">
    <property type="taxonomic scope" value="Eukaryota"/>
</dbReference>
<dbReference type="Pfam" id="PF00307">
    <property type="entry name" value="CH"/>
    <property type="match status" value="1"/>
</dbReference>
<keyword evidence="3" id="KW-0963">Cytoplasm</keyword>
<dbReference type="PROSITE" id="PS51230">
    <property type="entry name" value="EB1_C"/>
    <property type="match status" value="1"/>
</dbReference>
<dbReference type="EMBL" id="GL983480">
    <property type="protein sequence ID" value="EGR33268.1"/>
    <property type="molecule type" value="Genomic_DNA"/>
</dbReference>
<sequence length="266" mass="31273">MNENISRNDMIQWVNNTLKVNQQQFLKALLLQKQLRITKIEQLGTGAIYCQLFDILFPGKIQLSKLNWKANQEYEFINNFKILQTGFAKLNVPKPLCIEKLVKCKYQDNIEFAQWFKKYFDQHSANINIQEYDSVQKRGKNEVDFSFINITSQSKPKKQSVNIGEQNTSNNSTMQPNQSQFASPTKISNLNKNFEYQLEISEIEKSFYFSKLKDIDFLVDVYSELSQNDTKLHDLIDKIRKILYTTPDKETNIEELVKIQNNQEEI</sequence>
<comment type="similarity">
    <text evidence="2">Belongs to the MAPRE family.</text>
</comment>
<evidence type="ECO:0008006" key="15">
    <source>
        <dbReference type="Google" id="ProtNLM"/>
    </source>
</evidence>
<dbReference type="RefSeq" id="XP_004037254.1">
    <property type="nucleotide sequence ID" value="XM_004037206.1"/>
</dbReference>
<evidence type="ECO:0000259" key="11">
    <source>
        <dbReference type="PROSITE" id="PS50021"/>
    </source>
</evidence>
<dbReference type="GO" id="GO:0051301">
    <property type="term" value="P:cell division"/>
    <property type="evidence" value="ECO:0007669"/>
    <property type="project" value="UniProtKB-KW"/>
</dbReference>
<feature type="domain" description="EB1 C-terminal" evidence="12">
    <location>
        <begin position="176"/>
        <end position="252"/>
    </location>
</feature>
<keyword evidence="7" id="KW-0206">Cytoskeleton</keyword>
<dbReference type="Proteomes" id="UP000008983">
    <property type="component" value="Unassembled WGS sequence"/>
</dbReference>
<evidence type="ECO:0000256" key="1">
    <source>
        <dbReference type="ARBA" id="ARBA00004245"/>
    </source>
</evidence>
<dbReference type="STRING" id="857967.G0QND5"/>
<evidence type="ECO:0000313" key="13">
    <source>
        <dbReference type="EMBL" id="EGR33268.1"/>
    </source>
</evidence>
<dbReference type="FunFam" id="1.10.418.10:FF:000028">
    <property type="entry name" value="RP/EB family microtubule-associated protein"/>
    <property type="match status" value="1"/>
</dbReference>
<dbReference type="GeneID" id="14909448"/>
<evidence type="ECO:0000313" key="14">
    <source>
        <dbReference type="Proteomes" id="UP000008983"/>
    </source>
</evidence>
<name>G0QND5_ICHMU</name>
<proteinExistence type="inferred from homology"/>
<dbReference type="InterPro" id="IPR001715">
    <property type="entry name" value="CH_dom"/>
</dbReference>
<reference evidence="13 14" key="1">
    <citation type="submission" date="2011-07" db="EMBL/GenBank/DDBJ databases">
        <authorList>
            <person name="Coyne R."/>
            <person name="Brami D."/>
            <person name="Johnson J."/>
            <person name="Hostetler J."/>
            <person name="Hannick L."/>
            <person name="Clark T."/>
            <person name="Cassidy-Hanley D."/>
            <person name="Inman J."/>
        </authorList>
    </citation>
    <scope>NUCLEOTIDE SEQUENCE [LARGE SCALE GENOMIC DNA]</scope>
    <source>
        <strain evidence="13 14">G5</strain>
    </source>
</reference>
<evidence type="ECO:0000256" key="9">
    <source>
        <dbReference type="PROSITE-ProRule" id="PRU00576"/>
    </source>
</evidence>
<keyword evidence="14" id="KW-1185">Reference proteome</keyword>
<evidence type="ECO:0000256" key="10">
    <source>
        <dbReference type="SAM" id="MobiDB-lite"/>
    </source>
</evidence>
<dbReference type="Pfam" id="PF03271">
    <property type="entry name" value="EB1"/>
    <property type="match status" value="1"/>
</dbReference>
<evidence type="ECO:0000256" key="3">
    <source>
        <dbReference type="ARBA" id="ARBA00022490"/>
    </source>
</evidence>
<gene>
    <name evidence="13" type="ORF">IMG5_057330</name>
</gene>
<dbReference type="GO" id="GO:0005874">
    <property type="term" value="C:microtubule"/>
    <property type="evidence" value="ECO:0007669"/>
    <property type="project" value="UniProtKB-KW"/>
</dbReference>
<evidence type="ECO:0000259" key="12">
    <source>
        <dbReference type="PROSITE" id="PS51230"/>
    </source>
</evidence>
<dbReference type="PANTHER" id="PTHR10623">
    <property type="entry name" value="MICROTUBULE-ASSOCIATED PROTEIN RP/EB FAMILY MEMBER"/>
    <property type="match status" value="1"/>
</dbReference>
<keyword evidence="5 9" id="KW-0493">Microtubule</keyword>
<evidence type="ECO:0000256" key="4">
    <source>
        <dbReference type="ARBA" id="ARBA00022618"/>
    </source>
</evidence>
<dbReference type="InterPro" id="IPR004953">
    <property type="entry name" value="EB1_C"/>
</dbReference>
<evidence type="ECO:0000256" key="6">
    <source>
        <dbReference type="ARBA" id="ARBA00022776"/>
    </source>
</evidence>
<evidence type="ECO:0000256" key="7">
    <source>
        <dbReference type="ARBA" id="ARBA00023212"/>
    </source>
</evidence>
<dbReference type="PROSITE" id="PS50021">
    <property type="entry name" value="CH"/>
    <property type="match status" value="1"/>
</dbReference>
<feature type="domain" description="Calponin-homology (CH)" evidence="11">
    <location>
        <begin position="4"/>
        <end position="121"/>
    </location>
</feature>
<evidence type="ECO:0000256" key="8">
    <source>
        <dbReference type="ARBA" id="ARBA00023306"/>
    </source>
</evidence>
<comment type="subcellular location">
    <subcellularLocation>
        <location evidence="1">Cytoplasm</location>
        <location evidence="1">Cytoskeleton</location>
    </subcellularLocation>
</comment>
<dbReference type="SUPFAM" id="SSF140612">
    <property type="entry name" value="EB1 dimerisation domain-like"/>
    <property type="match status" value="1"/>
</dbReference>